<proteinExistence type="predicted"/>
<dbReference type="GO" id="GO:0004764">
    <property type="term" value="F:shikimate 3-dehydrogenase (NADP+) activity"/>
    <property type="evidence" value="ECO:0007669"/>
    <property type="project" value="InterPro"/>
</dbReference>
<accession>A0A9P4MCR5</accession>
<sequence length="313" mass="34794">MSHDLKKLHLVGVGVGHSIAPSMHNYICKSLNKPWKFYATEASTVEKAVELLKESVFAGAVVTMPYKQTIMPYLSGVDEIASKIGACNNVYMTTNGDLRGTNTDWRGVYGCLKEANEIGIGKPAMIIGAGGASRAAVYALGVELKCPTIYVVNRDIDEVTSLVKDTESMLLFSSEQPLSRIVHLQSLEDAQSLPNPYYIVSTVPDFQTSTIEEKIAMRIFAYYLDSDTGVFLDMCFKPRETRKIKLARSRDWPVVEGTEIIGHQISEQYRLWINPGSGEQVLQPELIKEAWDVLRKQAESSAGINFEVDDLIF</sequence>
<dbReference type="SUPFAM" id="SSF51735">
    <property type="entry name" value="NAD(P)-binding Rossmann-fold domains"/>
    <property type="match status" value="1"/>
</dbReference>
<dbReference type="InterPro" id="IPR022893">
    <property type="entry name" value="Shikimate_DH_fam"/>
</dbReference>
<evidence type="ECO:0000313" key="3">
    <source>
        <dbReference type="Proteomes" id="UP000799439"/>
    </source>
</evidence>
<dbReference type="Pfam" id="PF08501">
    <property type="entry name" value="Shikimate_dh_N"/>
    <property type="match status" value="1"/>
</dbReference>
<dbReference type="PANTHER" id="PTHR21089">
    <property type="entry name" value="SHIKIMATE DEHYDROGENASE"/>
    <property type="match status" value="1"/>
</dbReference>
<reference evidence="2" key="1">
    <citation type="journal article" date="2020" name="Stud. Mycol.">
        <title>101 Dothideomycetes genomes: a test case for predicting lifestyles and emergence of pathogens.</title>
        <authorList>
            <person name="Haridas S."/>
            <person name="Albert R."/>
            <person name="Binder M."/>
            <person name="Bloem J."/>
            <person name="Labutti K."/>
            <person name="Salamov A."/>
            <person name="Andreopoulos B."/>
            <person name="Baker S."/>
            <person name="Barry K."/>
            <person name="Bills G."/>
            <person name="Bluhm B."/>
            <person name="Cannon C."/>
            <person name="Castanera R."/>
            <person name="Culley D."/>
            <person name="Daum C."/>
            <person name="Ezra D."/>
            <person name="Gonzalez J."/>
            <person name="Henrissat B."/>
            <person name="Kuo A."/>
            <person name="Liang C."/>
            <person name="Lipzen A."/>
            <person name="Lutzoni F."/>
            <person name="Magnuson J."/>
            <person name="Mondo S."/>
            <person name="Nolan M."/>
            <person name="Ohm R."/>
            <person name="Pangilinan J."/>
            <person name="Park H.-J."/>
            <person name="Ramirez L."/>
            <person name="Alfaro M."/>
            <person name="Sun H."/>
            <person name="Tritt A."/>
            <person name="Yoshinaga Y."/>
            <person name="Zwiers L.-H."/>
            <person name="Turgeon B."/>
            <person name="Goodwin S."/>
            <person name="Spatafora J."/>
            <person name="Crous P."/>
            <person name="Grigoriev I."/>
        </authorList>
    </citation>
    <scope>NUCLEOTIDE SEQUENCE</scope>
    <source>
        <strain evidence="2">CBS 260.36</strain>
    </source>
</reference>
<dbReference type="Proteomes" id="UP000799439">
    <property type="component" value="Unassembled WGS sequence"/>
</dbReference>
<gene>
    <name evidence="2" type="ORF">K461DRAFT_282945</name>
</gene>
<dbReference type="OrthoDB" id="204377at2759"/>
<evidence type="ECO:0000313" key="2">
    <source>
        <dbReference type="EMBL" id="KAF2148483.1"/>
    </source>
</evidence>
<dbReference type="Gene3D" id="3.40.50.10860">
    <property type="entry name" value="Leucine Dehydrogenase, chain A, domain 1"/>
    <property type="match status" value="1"/>
</dbReference>
<comment type="caution">
    <text evidence="2">The sequence shown here is derived from an EMBL/GenBank/DDBJ whole genome shotgun (WGS) entry which is preliminary data.</text>
</comment>
<dbReference type="InterPro" id="IPR046346">
    <property type="entry name" value="Aminoacid_DH-like_N_sf"/>
</dbReference>
<organism evidence="2 3">
    <name type="scientific">Myriangium duriaei CBS 260.36</name>
    <dbReference type="NCBI Taxonomy" id="1168546"/>
    <lineage>
        <taxon>Eukaryota</taxon>
        <taxon>Fungi</taxon>
        <taxon>Dikarya</taxon>
        <taxon>Ascomycota</taxon>
        <taxon>Pezizomycotina</taxon>
        <taxon>Dothideomycetes</taxon>
        <taxon>Dothideomycetidae</taxon>
        <taxon>Myriangiales</taxon>
        <taxon>Myriangiaceae</taxon>
        <taxon>Myriangium</taxon>
    </lineage>
</organism>
<dbReference type="Gene3D" id="3.40.50.720">
    <property type="entry name" value="NAD(P)-binding Rossmann-like Domain"/>
    <property type="match status" value="1"/>
</dbReference>
<dbReference type="SUPFAM" id="SSF53223">
    <property type="entry name" value="Aminoacid dehydrogenase-like, N-terminal domain"/>
    <property type="match status" value="1"/>
</dbReference>
<dbReference type="AlphaFoldDB" id="A0A9P4MCR5"/>
<dbReference type="GO" id="GO:0019632">
    <property type="term" value="P:shikimate metabolic process"/>
    <property type="evidence" value="ECO:0007669"/>
    <property type="project" value="TreeGrafter"/>
</dbReference>
<dbReference type="CDD" id="cd01065">
    <property type="entry name" value="NAD_bind_Shikimate_DH"/>
    <property type="match status" value="1"/>
</dbReference>
<name>A0A9P4MCR5_9PEZI</name>
<feature type="domain" description="Shikimate dehydrogenase substrate binding N-terminal" evidence="1">
    <location>
        <begin position="10"/>
        <end position="90"/>
    </location>
</feature>
<dbReference type="PANTHER" id="PTHR21089:SF26">
    <property type="entry name" value="AROM POLYPEPTIDE, PUTATIVE-RELATED"/>
    <property type="match status" value="1"/>
</dbReference>
<evidence type="ECO:0000259" key="1">
    <source>
        <dbReference type="Pfam" id="PF08501"/>
    </source>
</evidence>
<dbReference type="InterPro" id="IPR013708">
    <property type="entry name" value="Shikimate_DH-bd_N"/>
</dbReference>
<keyword evidence="3" id="KW-1185">Reference proteome</keyword>
<dbReference type="InterPro" id="IPR036291">
    <property type="entry name" value="NAD(P)-bd_dom_sf"/>
</dbReference>
<protein>
    <submittedName>
        <fullName evidence="2">Shikimate</fullName>
    </submittedName>
</protein>
<dbReference type="EMBL" id="ML996093">
    <property type="protein sequence ID" value="KAF2148483.1"/>
    <property type="molecule type" value="Genomic_DNA"/>
</dbReference>
<dbReference type="GO" id="GO:0009423">
    <property type="term" value="P:chorismate biosynthetic process"/>
    <property type="evidence" value="ECO:0007669"/>
    <property type="project" value="TreeGrafter"/>
</dbReference>